<gene>
    <name evidence="3" type="ORF">ACFMB1_12425</name>
</gene>
<dbReference type="Pfam" id="PF07676">
    <property type="entry name" value="PD40"/>
    <property type="match status" value="3"/>
</dbReference>
<dbReference type="EMBL" id="JBHPON010000002">
    <property type="protein sequence ID" value="MFC6036352.1"/>
    <property type="molecule type" value="Genomic_DNA"/>
</dbReference>
<comment type="similarity">
    <text evidence="1">Belongs to the TolB family.</text>
</comment>
<feature type="chain" id="PRO_5047382670" evidence="2">
    <location>
        <begin position="20"/>
        <end position="328"/>
    </location>
</feature>
<evidence type="ECO:0000256" key="2">
    <source>
        <dbReference type="SAM" id="SignalP"/>
    </source>
</evidence>
<evidence type="ECO:0000313" key="3">
    <source>
        <dbReference type="EMBL" id="MFC6036352.1"/>
    </source>
</evidence>
<feature type="signal peptide" evidence="2">
    <location>
        <begin position="1"/>
        <end position="19"/>
    </location>
</feature>
<proteinExistence type="inferred from homology"/>
<evidence type="ECO:0000256" key="1">
    <source>
        <dbReference type="ARBA" id="ARBA00009820"/>
    </source>
</evidence>
<reference evidence="3 4" key="1">
    <citation type="submission" date="2024-09" db="EMBL/GenBank/DDBJ databases">
        <authorList>
            <person name="Zhang Z.-H."/>
        </authorList>
    </citation>
    <scope>NUCLEOTIDE SEQUENCE [LARGE SCALE GENOMIC DNA]</scope>
    <source>
        <strain evidence="3 4">HHTR114</strain>
    </source>
</reference>
<comment type="caution">
    <text evidence="3">The sequence shown here is derived from an EMBL/GenBank/DDBJ whole genome shotgun (WGS) entry which is preliminary data.</text>
</comment>
<dbReference type="InterPro" id="IPR011042">
    <property type="entry name" value="6-blade_b-propeller_TolB-like"/>
</dbReference>
<dbReference type="SUPFAM" id="SSF82171">
    <property type="entry name" value="DPP6 N-terminal domain-like"/>
    <property type="match status" value="1"/>
</dbReference>
<keyword evidence="4" id="KW-1185">Reference proteome</keyword>
<dbReference type="Gene3D" id="2.120.10.30">
    <property type="entry name" value="TolB, C-terminal domain"/>
    <property type="match status" value="2"/>
</dbReference>
<evidence type="ECO:0000313" key="4">
    <source>
        <dbReference type="Proteomes" id="UP001596116"/>
    </source>
</evidence>
<name>A0ABW1L200_9PROT</name>
<dbReference type="RefSeq" id="WP_379882420.1">
    <property type="nucleotide sequence ID" value="NZ_JBHPON010000002.1"/>
</dbReference>
<sequence>MRLIHLAASLAVAVMPALAQEKPPLTVDNIHNIADITEPVFSPDGNFIAYTLSTHNLDIDVTVSDLWRVSWEGDQKQLTTTPETSEWAPAFGGDIIAFLSDGTEEGETQVFAMPANGGKPRQVTRIKGGVSEFALSPDGKTIIAAAEVGPSVGADPEKPLPIVITRFSFKEDGRGYVDDRRIHFFRVDVATGEAEQVTEGDADYYSPSWSPDGSQIAFVKKRREREDRHSDYDVYVMAPVKGADQRKISTYEGSDSDPETWTRPRWSPDSKKLVWLQMGEDKWIYYSPFELTVADLDTGEVKPLARIDRWFYAPQWGENSKTVYALIE</sequence>
<dbReference type="Proteomes" id="UP001596116">
    <property type="component" value="Unassembled WGS sequence"/>
</dbReference>
<dbReference type="InterPro" id="IPR011659">
    <property type="entry name" value="WD40"/>
</dbReference>
<dbReference type="PANTHER" id="PTHR36842:SF1">
    <property type="entry name" value="PROTEIN TOLB"/>
    <property type="match status" value="1"/>
</dbReference>
<dbReference type="PANTHER" id="PTHR36842">
    <property type="entry name" value="PROTEIN TOLB HOMOLOG"/>
    <property type="match status" value="1"/>
</dbReference>
<keyword evidence="2" id="KW-0732">Signal</keyword>
<accession>A0ABW1L200</accession>
<organism evidence="3 4">
    <name type="scientific">Hyphococcus aureus</name>
    <dbReference type="NCBI Taxonomy" id="2666033"/>
    <lineage>
        <taxon>Bacteria</taxon>
        <taxon>Pseudomonadati</taxon>
        <taxon>Pseudomonadota</taxon>
        <taxon>Alphaproteobacteria</taxon>
        <taxon>Parvularculales</taxon>
        <taxon>Parvularculaceae</taxon>
        <taxon>Hyphococcus</taxon>
    </lineage>
</organism>
<protein>
    <submittedName>
        <fullName evidence="3">TolB family protein</fullName>
    </submittedName>
</protein>